<dbReference type="InterPro" id="IPR050887">
    <property type="entry name" value="Beta-mannosidase_GH2"/>
</dbReference>
<comment type="catalytic activity">
    <reaction evidence="1">
        <text>Hydrolysis of terminal, non-reducing beta-D-mannose residues in beta-D-mannosides.</text>
        <dbReference type="EC" id="3.2.1.25"/>
    </reaction>
</comment>
<dbReference type="InterPro" id="IPR041625">
    <property type="entry name" value="Beta-mannosidase_Ig"/>
</dbReference>
<evidence type="ECO:0000313" key="8">
    <source>
        <dbReference type="EMBL" id="GGB46102.1"/>
    </source>
</evidence>
<keyword evidence="5" id="KW-0326">Glycosidase</keyword>
<evidence type="ECO:0000256" key="5">
    <source>
        <dbReference type="ARBA" id="ARBA00023295"/>
    </source>
</evidence>
<dbReference type="SUPFAM" id="SSF49785">
    <property type="entry name" value="Galactose-binding domain-like"/>
    <property type="match status" value="1"/>
</dbReference>
<evidence type="ECO:0000256" key="3">
    <source>
        <dbReference type="ARBA" id="ARBA00022801"/>
    </source>
</evidence>
<evidence type="ECO:0000313" key="9">
    <source>
        <dbReference type="Proteomes" id="UP000605148"/>
    </source>
</evidence>
<dbReference type="Pfam" id="PF22666">
    <property type="entry name" value="Glyco_hydro_2_N2"/>
    <property type="match status" value="1"/>
</dbReference>
<dbReference type="Pfam" id="PF17753">
    <property type="entry name" value="Ig_mannosidase"/>
    <property type="match status" value="1"/>
</dbReference>
<dbReference type="PANTHER" id="PTHR43730">
    <property type="entry name" value="BETA-MANNOSIDASE"/>
    <property type="match status" value="1"/>
</dbReference>
<keyword evidence="3" id="KW-0378">Hydrolase</keyword>
<dbReference type="GO" id="GO:0004567">
    <property type="term" value="F:beta-mannosidase activity"/>
    <property type="evidence" value="ECO:0007669"/>
    <property type="project" value="UniProtKB-EC"/>
</dbReference>
<dbReference type="Gene3D" id="2.60.120.260">
    <property type="entry name" value="Galactose-binding domain-like"/>
    <property type="match status" value="1"/>
</dbReference>
<organism evidence="8 9">
    <name type="scientific">Roseibium aquae</name>
    <dbReference type="NCBI Taxonomy" id="1323746"/>
    <lineage>
        <taxon>Bacteria</taxon>
        <taxon>Pseudomonadati</taxon>
        <taxon>Pseudomonadota</taxon>
        <taxon>Alphaproteobacteria</taxon>
        <taxon>Hyphomicrobiales</taxon>
        <taxon>Stappiaceae</taxon>
        <taxon>Roseibium</taxon>
    </lineage>
</organism>
<dbReference type="SUPFAM" id="SSF49303">
    <property type="entry name" value="beta-Galactosidase/glucuronidase domain"/>
    <property type="match status" value="2"/>
</dbReference>
<reference evidence="8" key="2">
    <citation type="submission" date="2020-09" db="EMBL/GenBank/DDBJ databases">
        <authorList>
            <person name="Sun Q."/>
            <person name="Zhou Y."/>
        </authorList>
    </citation>
    <scope>NUCLEOTIDE SEQUENCE</scope>
    <source>
        <strain evidence="8">CGMCC 1.12426</strain>
    </source>
</reference>
<protein>
    <recommendedName>
        <fullName evidence="2">beta-mannosidase</fullName>
        <ecNumber evidence="2">3.2.1.25</ecNumber>
    </recommendedName>
</protein>
<dbReference type="InterPro" id="IPR017853">
    <property type="entry name" value="GH"/>
</dbReference>
<dbReference type="SUPFAM" id="SSF51445">
    <property type="entry name" value="(Trans)glycosidases"/>
    <property type="match status" value="1"/>
</dbReference>
<accession>A0A916TI38</accession>
<dbReference type="GO" id="GO:0006516">
    <property type="term" value="P:glycoprotein catabolic process"/>
    <property type="evidence" value="ECO:0007669"/>
    <property type="project" value="TreeGrafter"/>
</dbReference>
<name>A0A916TI38_9HYPH</name>
<evidence type="ECO:0000256" key="4">
    <source>
        <dbReference type="ARBA" id="ARBA00023180"/>
    </source>
</evidence>
<feature type="domain" description="Beta-mannosidase Ig-fold" evidence="6">
    <location>
        <begin position="756"/>
        <end position="801"/>
    </location>
</feature>
<dbReference type="EC" id="3.2.1.25" evidence="2"/>
<gene>
    <name evidence="8" type="ORF">GCM10011316_17760</name>
</gene>
<dbReference type="Proteomes" id="UP000605148">
    <property type="component" value="Unassembled WGS sequence"/>
</dbReference>
<dbReference type="Gene3D" id="2.60.40.10">
    <property type="entry name" value="Immunoglobulins"/>
    <property type="match status" value="1"/>
</dbReference>
<dbReference type="Gene3D" id="3.20.20.80">
    <property type="entry name" value="Glycosidases"/>
    <property type="match status" value="1"/>
</dbReference>
<comment type="caution">
    <text evidence="8">The sequence shown here is derived from an EMBL/GenBank/DDBJ whole genome shotgun (WGS) entry which is preliminary data.</text>
</comment>
<dbReference type="InterPro" id="IPR054593">
    <property type="entry name" value="Beta-mannosidase-like_N2"/>
</dbReference>
<dbReference type="OrthoDB" id="9758603at2"/>
<reference evidence="8" key="1">
    <citation type="journal article" date="2014" name="Int. J. Syst. Evol. Microbiol.">
        <title>Complete genome sequence of Corynebacterium casei LMG S-19264T (=DSM 44701T), isolated from a smear-ripened cheese.</title>
        <authorList>
            <consortium name="US DOE Joint Genome Institute (JGI-PGF)"/>
            <person name="Walter F."/>
            <person name="Albersmeier A."/>
            <person name="Kalinowski J."/>
            <person name="Ruckert C."/>
        </authorList>
    </citation>
    <scope>NUCLEOTIDE SEQUENCE</scope>
    <source>
        <strain evidence="8">CGMCC 1.12426</strain>
    </source>
</reference>
<keyword evidence="9" id="KW-1185">Reference proteome</keyword>
<dbReference type="PANTHER" id="PTHR43730:SF1">
    <property type="entry name" value="BETA-MANNOSIDASE"/>
    <property type="match status" value="1"/>
</dbReference>
<dbReference type="InterPro" id="IPR013783">
    <property type="entry name" value="Ig-like_fold"/>
</dbReference>
<dbReference type="AlphaFoldDB" id="A0A916TI38"/>
<sequence length="827" mass="90946">MTPSGLELEAPARVLCDHWTLWVTEPGPPGFDLPPEPGPDRIDAQVPGTSAGALHRAGRFDLENPAPLHDKDIWYETRFPAADPGRYRLVFEGLATIADVYLNKQLILTSRGMFTPREVEVTLEPDNHLAIGFRALFPELDKKGPRARWKPQLATSQGLRLVRTTLLGHMPGWCPEVHAVGPWRPITLHRADAPRVHDLRLQSSLKQDGTGTLRFSGRPENLDGTLTLRCAGQQAIMRLQPDGSVLGELSIPDVAAWMPHTHGVPHLHDIELVNGDRTIKLGRTGFRRIDVDRGPDGKGFGLVVNGIRVFCRGAVWTQADLLNLPGGEAAYRPWLELARAAGMNMLRVGGTMTYETRAFFDLCAEFGILVWQDFQFANYDYPVSDPGFAEGVRKEAACQLNLLQGCPSLGVLCGGSEIYQQGAMMGLPESRWKGPLTKDILAEIARDYRPDVPYIENAPSGGAQPFSPNEGIAHYYGVGAYLRPLEDARRAEIRFAAECLAFSHVPDPAVIARAGLGNPGHDPRWKARIPRDRGAGWDFEDVRDHYLRTLYKVEPAEVRYGDPDRYLDLSRAVTCDILEQTFAEWRRGRSGCQGALVWTYQDLMPGAGWGVIDANGRPKPAYYALKRAFRPVTLALTDEGTNGLAVHILNDTPSIRTVALSLVCLRDGTTPVVTGNRDLDLQPHSAMEIPATDLFGAFFDTTYAYRFGPPSHDVTVARLSDRQTGQVCAEAFHFPLGFSQSRHPLGIEGGLSELANGQWQLTLAARRSFRFLQIEADGYSLSDNGFHLAPGADKTIVLTPEAGAAGKVPDCKLWAIDGVGWKTVRGG</sequence>
<dbReference type="InterPro" id="IPR036156">
    <property type="entry name" value="Beta-gal/glucu_dom_sf"/>
</dbReference>
<dbReference type="InterPro" id="IPR008979">
    <property type="entry name" value="Galactose-bd-like_sf"/>
</dbReference>
<evidence type="ECO:0000259" key="7">
    <source>
        <dbReference type="Pfam" id="PF22666"/>
    </source>
</evidence>
<feature type="domain" description="Beta-mannosidase-like galactose-binding" evidence="7">
    <location>
        <begin position="42"/>
        <end position="184"/>
    </location>
</feature>
<evidence type="ECO:0000259" key="6">
    <source>
        <dbReference type="Pfam" id="PF17753"/>
    </source>
</evidence>
<dbReference type="EMBL" id="BMFA01000005">
    <property type="protein sequence ID" value="GGB46102.1"/>
    <property type="molecule type" value="Genomic_DNA"/>
</dbReference>
<proteinExistence type="predicted"/>
<evidence type="ECO:0000256" key="2">
    <source>
        <dbReference type="ARBA" id="ARBA00012754"/>
    </source>
</evidence>
<evidence type="ECO:0000256" key="1">
    <source>
        <dbReference type="ARBA" id="ARBA00000829"/>
    </source>
</evidence>
<keyword evidence="4" id="KW-0325">Glycoprotein</keyword>